<dbReference type="Gene3D" id="3.20.20.100">
    <property type="entry name" value="NADP-dependent oxidoreductase domain"/>
    <property type="match status" value="1"/>
</dbReference>
<evidence type="ECO:0000259" key="2">
    <source>
        <dbReference type="Pfam" id="PF00248"/>
    </source>
</evidence>
<name>A0ABY5ZBA1_9ACTN</name>
<feature type="domain" description="NADP-dependent oxidoreductase" evidence="2">
    <location>
        <begin position="15"/>
        <end position="305"/>
    </location>
</feature>
<evidence type="ECO:0000313" key="3">
    <source>
        <dbReference type="EMBL" id="UWZ39381.1"/>
    </source>
</evidence>
<evidence type="ECO:0000313" key="4">
    <source>
        <dbReference type="Proteomes" id="UP001058271"/>
    </source>
</evidence>
<dbReference type="InterPro" id="IPR050523">
    <property type="entry name" value="AKR_Detox_Biosynth"/>
</dbReference>
<sequence length="354" mass="39041">MRYTLLGKTGVRISELALGTMTFGSDWGLPDGEPARILDAYAESGGNVIDTANEYGSGTAETTLGKLLSGRRDEFVLTTKYTMQTRAGDVNSAGNHRKNLVRSLEDSLRRLRTDYLDMLWVHARDTLTPVPEVMRALDDQVRAGKLLYTGVSDWPAWEVAQANTLAEDRGWSPFAGLQIHYNLLDRVAEGELLPMAYAFDLPVFVWGPLSDGRLTGKYLRGQGGRLDKVAWGRARGEGDDVVQAVADIAESIGRTPAQVALAWLRSRPGVIVPLLGATSREQLRENMGSTQFELDATQLSILDKASARPIGFPHVFLRFPAVTRLVYGDRWQSVDDRRTTVRRAVNDDLFSTGG</sequence>
<organism evidence="3 4">
    <name type="scientific">Dactylosporangium roseum</name>
    <dbReference type="NCBI Taxonomy" id="47989"/>
    <lineage>
        <taxon>Bacteria</taxon>
        <taxon>Bacillati</taxon>
        <taxon>Actinomycetota</taxon>
        <taxon>Actinomycetes</taxon>
        <taxon>Micromonosporales</taxon>
        <taxon>Micromonosporaceae</taxon>
        <taxon>Dactylosporangium</taxon>
    </lineage>
</organism>
<proteinExistence type="predicted"/>
<evidence type="ECO:0000256" key="1">
    <source>
        <dbReference type="ARBA" id="ARBA00023002"/>
    </source>
</evidence>
<accession>A0ABY5ZBA1</accession>
<dbReference type="PANTHER" id="PTHR43364:SF4">
    <property type="entry name" value="NAD(P)-LINKED OXIDOREDUCTASE SUPERFAMILY PROTEIN"/>
    <property type="match status" value="1"/>
</dbReference>
<dbReference type="Proteomes" id="UP001058271">
    <property type="component" value="Chromosome"/>
</dbReference>
<dbReference type="Pfam" id="PF00248">
    <property type="entry name" value="Aldo_ket_red"/>
    <property type="match status" value="1"/>
</dbReference>
<reference evidence="3" key="1">
    <citation type="submission" date="2021-04" db="EMBL/GenBank/DDBJ databases">
        <title>Biosynthetic gene clusters of Dactylosporangioum roseum.</title>
        <authorList>
            <person name="Hartkoorn R.C."/>
            <person name="Beaudoing E."/>
            <person name="Hot D."/>
            <person name="Moureu S."/>
        </authorList>
    </citation>
    <scope>NUCLEOTIDE SEQUENCE</scope>
    <source>
        <strain evidence="3">NRRL B-16295</strain>
    </source>
</reference>
<gene>
    <name evidence="3" type="ORF">Drose_14760</name>
</gene>
<dbReference type="PANTHER" id="PTHR43364">
    <property type="entry name" value="NADH-SPECIFIC METHYLGLYOXAL REDUCTASE-RELATED"/>
    <property type="match status" value="1"/>
</dbReference>
<dbReference type="CDD" id="cd19080">
    <property type="entry name" value="AKR_AKR9A_9B"/>
    <property type="match status" value="1"/>
</dbReference>
<dbReference type="RefSeq" id="WP_260728785.1">
    <property type="nucleotide sequence ID" value="NZ_BAAABS010000004.1"/>
</dbReference>
<keyword evidence="1" id="KW-0560">Oxidoreductase</keyword>
<dbReference type="EMBL" id="CP073721">
    <property type="protein sequence ID" value="UWZ39381.1"/>
    <property type="molecule type" value="Genomic_DNA"/>
</dbReference>
<dbReference type="InterPro" id="IPR036812">
    <property type="entry name" value="NAD(P)_OxRdtase_dom_sf"/>
</dbReference>
<dbReference type="SUPFAM" id="SSF51430">
    <property type="entry name" value="NAD(P)-linked oxidoreductase"/>
    <property type="match status" value="1"/>
</dbReference>
<dbReference type="InterPro" id="IPR023210">
    <property type="entry name" value="NADP_OxRdtase_dom"/>
</dbReference>
<protein>
    <submittedName>
        <fullName evidence="3">Aldo/keto reductase</fullName>
    </submittedName>
</protein>
<keyword evidence="4" id="KW-1185">Reference proteome</keyword>